<keyword evidence="1" id="KW-1133">Transmembrane helix</keyword>
<keyword evidence="1" id="KW-0472">Membrane</keyword>
<evidence type="ECO:0000313" key="2">
    <source>
        <dbReference type="Proteomes" id="UP000887565"/>
    </source>
</evidence>
<keyword evidence="1" id="KW-0812">Transmembrane</keyword>
<dbReference type="AlphaFoldDB" id="A0A915KDW9"/>
<dbReference type="Proteomes" id="UP000887565">
    <property type="component" value="Unplaced"/>
</dbReference>
<proteinExistence type="predicted"/>
<protein>
    <submittedName>
        <fullName evidence="3">Uncharacterized protein</fullName>
    </submittedName>
</protein>
<feature type="transmembrane region" description="Helical" evidence="1">
    <location>
        <begin position="37"/>
        <end position="56"/>
    </location>
</feature>
<dbReference type="WBParaSite" id="nRc.2.0.1.t36988-RA">
    <property type="protein sequence ID" value="nRc.2.0.1.t36988-RA"/>
    <property type="gene ID" value="nRc.2.0.1.g36988"/>
</dbReference>
<organism evidence="2 3">
    <name type="scientific">Romanomermis culicivorax</name>
    <name type="common">Nematode worm</name>
    <dbReference type="NCBI Taxonomy" id="13658"/>
    <lineage>
        <taxon>Eukaryota</taxon>
        <taxon>Metazoa</taxon>
        <taxon>Ecdysozoa</taxon>
        <taxon>Nematoda</taxon>
        <taxon>Enoplea</taxon>
        <taxon>Dorylaimia</taxon>
        <taxon>Mermithida</taxon>
        <taxon>Mermithoidea</taxon>
        <taxon>Mermithidae</taxon>
        <taxon>Romanomermis</taxon>
    </lineage>
</organism>
<evidence type="ECO:0000313" key="3">
    <source>
        <dbReference type="WBParaSite" id="nRc.2.0.1.t36988-RA"/>
    </source>
</evidence>
<evidence type="ECO:0000256" key="1">
    <source>
        <dbReference type="SAM" id="Phobius"/>
    </source>
</evidence>
<name>A0A915KDW9_ROMCU</name>
<sequence length="59" mass="6999">MADGNLQHNRTEQKFPFCSVTLCRLHSVPFRRKKQQCIMSTIYYYLLPCTTIFLPMEKA</sequence>
<reference evidence="3" key="1">
    <citation type="submission" date="2022-11" db="UniProtKB">
        <authorList>
            <consortium name="WormBaseParasite"/>
        </authorList>
    </citation>
    <scope>IDENTIFICATION</scope>
</reference>
<accession>A0A915KDW9</accession>
<keyword evidence="2" id="KW-1185">Reference proteome</keyword>